<protein>
    <submittedName>
        <fullName evidence="2">Uncharacterized protein</fullName>
    </submittedName>
</protein>
<evidence type="ECO:0000313" key="2">
    <source>
        <dbReference type="EMBL" id="CAB9531680.1"/>
    </source>
</evidence>
<dbReference type="AlphaFoldDB" id="A0A9N8F614"/>
<name>A0A9N8F614_9STRA</name>
<comment type="caution">
    <text evidence="2">The sequence shown here is derived from an EMBL/GenBank/DDBJ whole genome shotgun (WGS) entry which is preliminary data.</text>
</comment>
<proteinExistence type="predicted"/>
<organism evidence="2 3">
    <name type="scientific">Seminavis robusta</name>
    <dbReference type="NCBI Taxonomy" id="568900"/>
    <lineage>
        <taxon>Eukaryota</taxon>
        <taxon>Sar</taxon>
        <taxon>Stramenopiles</taxon>
        <taxon>Ochrophyta</taxon>
        <taxon>Bacillariophyta</taxon>
        <taxon>Bacillariophyceae</taxon>
        <taxon>Bacillariophycidae</taxon>
        <taxon>Naviculales</taxon>
        <taxon>Naviculaceae</taxon>
        <taxon>Seminavis</taxon>
    </lineage>
</organism>
<dbReference type="EMBL" id="CAICTM010003838">
    <property type="protein sequence ID" value="CAB9531680.1"/>
    <property type="molecule type" value="Genomic_DNA"/>
</dbReference>
<gene>
    <name evidence="2" type="ORF">SEMRO_3840_G351370.1</name>
</gene>
<evidence type="ECO:0000256" key="1">
    <source>
        <dbReference type="SAM" id="MobiDB-lite"/>
    </source>
</evidence>
<evidence type="ECO:0000313" key="3">
    <source>
        <dbReference type="Proteomes" id="UP001153069"/>
    </source>
</evidence>
<keyword evidence="3" id="KW-1185">Reference proteome</keyword>
<feature type="region of interest" description="Disordered" evidence="1">
    <location>
        <begin position="1"/>
        <end position="87"/>
    </location>
</feature>
<accession>A0A9N8F614</accession>
<reference evidence="2" key="1">
    <citation type="submission" date="2020-06" db="EMBL/GenBank/DDBJ databases">
        <authorList>
            <consortium name="Plant Systems Biology data submission"/>
        </authorList>
    </citation>
    <scope>NUCLEOTIDE SEQUENCE</scope>
    <source>
        <strain evidence="2">D6</strain>
    </source>
</reference>
<dbReference type="Proteomes" id="UP001153069">
    <property type="component" value="Unassembled WGS sequence"/>
</dbReference>
<sequence>MSEKETNKETTAAMAESDAAEKKKSVSGGGMAKVGAFPVSPSSEAQAPPRMEKQPTIARIDDDADDCQDDEAKTEEASNVAKRATDDQPREILLRYASLTFELPEVPTSSGLSAL</sequence>